<dbReference type="GO" id="GO:0003916">
    <property type="term" value="F:DNA topoisomerase activity"/>
    <property type="evidence" value="ECO:0007669"/>
    <property type="project" value="InterPro"/>
</dbReference>
<keyword evidence="1 3" id="KW-0413">Isomerase</keyword>
<evidence type="ECO:0000313" key="4">
    <source>
        <dbReference type="Proteomes" id="UP000319716"/>
    </source>
</evidence>
<dbReference type="SUPFAM" id="SSF56712">
    <property type="entry name" value="Prokaryotic type I DNA topoisomerase"/>
    <property type="match status" value="1"/>
</dbReference>
<dbReference type="Gene3D" id="1.10.460.10">
    <property type="entry name" value="Topoisomerase I, domain 2"/>
    <property type="match status" value="1"/>
</dbReference>
<dbReference type="InterPro" id="IPR013824">
    <property type="entry name" value="Topo_IA_cen_sub1"/>
</dbReference>
<name>A0A4Y1Z660_9BACL</name>
<organism evidence="3 4">
    <name type="scientific">Sporolactobacillus inulinus</name>
    <dbReference type="NCBI Taxonomy" id="2078"/>
    <lineage>
        <taxon>Bacteria</taxon>
        <taxon>Bacillati</taxon>
        <taxon>Bacillota</taxon>
        <taxon>Bacilli</taxon>
        <taxon>Bacillales</taxon>
        <taxon>Sporolactobacillaceae</taxon>
        <taxon>Sporolactobacillus</taxon>
    </lineage>
</organism>
<evidence type="ECO:0000313" key="3">
    <source>
        <dbReference type="EMBL" id="GAY74520.1"/>
    </source>
</evidence>
<accession>A0A4Y1Z660</accession>
<proteinExistence type="predicted"/>
<dbReference type="PROSITE" id="PS52039">
    <property type="entry name" value="TOPO_IA_2"/>
    <property type="match status" value="1"/>
</dbReference>
<dbReference type="AlphaFoldDB" id="A0A4Y1Z660"/>
<evidence type="ECO:0000256" key="1">
    <source>
        <dbReference type="ARBA" id="ARBA00023235"/>
    </source>
</evidence>
<gene>
    <name evidence="3" type="ORF">NBRC111894_74</name>
</gene>
<reference evidence="3 4" key="1">
    <citation type="submission" date="2017-11" db="EMBL/GenBank/DDBJ databases">
        <title>Draft Genome Sequence of Sporolactobacillus inulinus NBRC 111894 Isolated from Koso, a Japanese Sugar-Vegetable Fermented Beverage.</title>
        <authorList>
            <person name="Chiou T.Y."/>
            <person name="Oshima K."/>
            <person name="Suda W."/>
            <person name="Hattori M."/>
            <person name="Takahashi T."/>
        </authorList>
    </citation>
    <scope>NUCLEOTIDE SEQUENCE [LARGE SCALE GENOMIC DNA]</scope>
    <source>
        <strain evidence="3 4">NBRC111894</strain>
    </source>
</reference>
<dbReference type="InterPro" id="IPR023405">
    <property type="entry name" value="Topo_IA_core_domain"/>
</dbReference>
<dbReference type="EMBL" id="BEXB01000001">
    <property type="protein sequence ID" value="GAY74520.1"/>
    <property type="molecule type" value="Genomic_DNA"/>
</dbReference>
<dbReference type="GO" id="GO:0003677">
    <property type="term" value="F:DNA binding"/>
    <property type="evidence" value="ECO:0007669"/>
    <property type="project" value="InterPro"/>
</dbReference>
<dbReference type="GO" id="GO:0006265">
    <property type="term" value="P:DNA topological change"/>
    <property type="evidence" value="ECO:0007669"/>
    <property type="project" value="InterPro"/>
</dbReference>
<feature type="domain" description="Topo IA-type catalytic" evidence="2">
    <location>
        <begin position="1"/>
        <end position="47"/>
    </location>
</feature>
<comment type="caution">
    <text evidence="3">The sequence shown here is derived from an EMBL/GenBank/DDBJ whole genome shotgun (WGS) entry which is preliminary data.</text>
</comment>
<dbReference type="EC" id="5.99.1.2" evidence="3"/>
<protein>
    <submittedName>
        <fullName evidence="3">DNA topoisomerase I</fullName>
        <ecNumber evidence="3">5.99.1.2</ecNumber>
    </submittedName>
</protein>
<dbReference type="Proteomes" id="UP000319716">
    <property type="component" value="Unassembled WGS sequence"/>
</dbReference>
<sequence>MKKGLSAGRVQSVALRMIMEREKENKSIRSGRILVDRQLLSSRRRIV</sequence>
<evidence type="ECO:0000259" key="2">
    <source>
        <dbReference type="PROSITE" id="PS52039"/>
    </source>
</evidence>
<dbReference type="InterPro" id="IPR013497">
    <property type="entry name" value="Topo_IA_cen"/>
</dbReference>